<protein>
    <submittedName>
        <fullName evidence="2">Uncharacterized protein</fullName>
    </submittedName>
</protein>
<dbReference type="Proteomes" id="UP000183567">
    <property type="component" value="Unassembled WGS sequence"/>
</dbReference>
<organism evidence="2 3">
    <name type="scientific">Rhizopogon vesiculosus</name>
    <dbReference type="NCBI Taxonomy" id="180088"/>
    <lineage>
        <taxon>Eukaryota</taxon>
        <taxon>Fungi</taxon>
        <taxon>Dikarya</taxon>
        <taxon>Basidiomycota</taxon>
        <taxon>Agaricomycotina</taxon>
        <taxon>Agaricomycetes</taxon>
        <taxon>Agaricomycetidae</taxon>
        <taxon>Boletales</taxon>
        <taxon>Suillineae</taxon>
        <taxon>Rhizopogonaceae</taxon>
        <taxon>Rhizopogon</taxon>
    </lineage>
</organism>
<sequence>MLLRIILFSVILFEPCLHPFIIQSTFPRLTTMYTTALPADFRSLYRLFLRSNSAAVLHHSSSKIQINRLWRPVFDEAALKIHRLQHPDVHSDEQKHMVQWLYTWHERVDHTLSIIANGAVSRGLAHKIIRNLRWVRKSHVVWVEKSYYAHKPFWKPQLPPTSTQYQPHSLPTPGSKQDYTLRRIRKTKLFDEQCSNALGEVIKMAEGRHSIILGRLRLRRWQQEWS</sequence>
<reference evidence="2 3" key="1">
    <citation type="submission" date="2016-03" db="EMBL/GenBank/DDBJ databases">
        <title>Comparative genomics of the ectomycorrhizal sister species Rhizopogon vinicolor and Rhizopogon vesiculosus (Basidiomycota: Boletales) reveals a divergence of the mating type B locus.</title>
        <authorList>
            <person name="Mujic A.B."/>
            <person name="Kuo A."/>
            <person name="Tritt A."/>
            <person name="Lipzen A."/>
            <person name="Chen C."/>
            <person name="Johnson J."/>
            <person name="Sharma A."/>
            <person name="Barry K."/>
            <person name="Grigoriev I.V."/>
            <person name="Spatafora J.W."/>
        </authorList>
    </citation>
    <scope>NUCLEOTIDE SEQUENCE [LARGE SCALE GENOMIC DNA]</scope>
    <source>
        <strain evidence="2 3">AM-OR11-056</strain>
    </source>
</reference>
<accession>A0A1J8PTC8</accession>
<gene>
    <name evidence="2" type="ORF">AZE42_06446</name>
</gene>
<dbReference type="AlphaFoldDB" id="A0A1J8PTC8"/>
<proteinExistence type="predicted"/>
<name>A0A1J8PTC8_9AGAM</name>
<evidence type="ECO:0000313" key="3">
    <source>
        <dbReference type="Proteomes" id="UP000183567"/>
    </source>
</evidence>
<evidence type="ECO:0000313" key="2">
    <source>
        <dbReference type="EMBL" id="OJA11019.1"/>
    </source>
</evidence>
<evidence type="ECO:0000256" key="1">
    <source>
        <dbReference type="SAM" id="SignalP"/>
    </source>
</evidence>
<feature type="signal peptide" evidence="1">
    <location>
        <begin position="1"/>
        <end position="18"/>
    </location>
</feature>
<comment type="caution">
    <text evidence="2">The sequence shown here is derived from an EMBL/GenBank/DDBJ whole genome shotgun (WGS) entry which is preliminary data.</text>
</comment>
<dbReference type="OrthoDB" id="2770090at2759"/>
<keyword evidence="3" id="KW-1185">Reference proteome</keyword>
<feature type="chain" id="PRO_5013199102" evidence="1">
    <location>
        <begin position="19"/>
        <end position="226"/>
    </location>
</feature>
<dbReference type="EMBL" id="LVVM01005282">
    <property type="protein sequence ID" value="OJA11019.1"/>
    <property type="molecule type" value="Genomic_DNA"/>
</dbReference>
<keyword evidence="1" id="KW-0732">Signal</keyword>